<dbReference type="InterPro" id="IPR023418">
    <property type="entry name" value="Thyroxine_BS"/>
</dbReference>
<feature type="coiled-coil region" evidence="7">
    <location>
        <begin position="320"/>
        <end position="347"/>
    </location>
</feature>
<dbReference type="InterPro" id="IPR036778">
    <property type="entry name" value="OHCU_decarboxylase_sf"/>
</dbReference>
<dbReference type="EC" id="4.1.1.97" evidence="3"/>
<reference evidence="11" key="1">
    <citation type="submission" date="2018-01" db="EMBL/GenBank/DDBJ databases">
        <authorList>
            <person name="Mao J.F."/>
        </authorList>
    </citation>
    <scope>NUCLEOTIDE SEQUENCE</scope>
    <source>
        <strain evidence="11">Huo1</strain>
        <tissue evidence="11">Leaf</tissue>
    </source>
</reference>
<dbReference type="Gene3D" id="2.60.40.180">
    <property type="entry name" value="Transthyretin/hydroxyisourate hydrolase domain"/>
    <property type="match status" value="1"/>
</dbReference>
<evidence type="ECO:0000256" key="7">
    <source>
        <dbReference type="SAM" id="Coils"/>
    </source>
</evidence>
<evidence type="ECO:0000313" key="12">
    <source>
        <dbReference type="Proteomes" id="UP000298416"/>
    </source>
</evidence>
<dbReference type="Proteomes" id="UP000298416">
    <property type="component" value="Unassembled WGS sequence"/>
</dbReference>
<dbReference type="InterPro" id="IPR023416">
    <property type="entry name" value="Transthyretin/HIU_hydrolase_d"/>
</dbReference>
<dbReference type="Pfam" id="PF00576">
    <property type="entry name" value="Transthyretin"/>
    <property type="match status" value="1"/>
</dbReference>
<evidence type="ECO:0000313" key="11">
    <source>
        <dbReference type="EMBL" id="KAG6400535.1"/>
    </source>
</evidence>
<name>A0A8X8WU87_SALSN</name>
<dbReference type="GO" id="GO:0051997">
    <property type="term" value="F:2-oxo-4-hydroxy-4-carboxy-5-ureidoimidazoline decarboxylase activity"/>
    <property type="evidence" value="ECO:0007669"/>
    <property type="project" value="UniProtKB-EC"/>
</dbReference>
<dbReference type="PANTHER" id="PTHR43466">
    <property type="entry name" value="2-OXO-4-HYDROXY-4-CARBOXY-5-UREIDOIMIDAZOLINE DECARBOXYLASE-RELATED"/>
    <property type="match status" value="1"/>
</dbReference>
<comment type="catalytic activity">
    <reaction evidence="1">
        <text>5-hydroxy-2-oxo-4-ureido-2,5-dihydro-1H-imidazole-5-carboxylate + H(+) = (S)-allantoin + CO2</text>
        <dbReference type="Rhea" id="RHEA:26301"/>
        <dbReference type="ChEBI" id="CHEBI:15378"/>
        <dbReference type="ChEBI" id="CHEBI:15678"/>
        <dbReference type="ChEBI" id="CHEBI:16526"/>
        <dbReference type="ChEBI" id="CHEBI:58639"/>
        <dbReference type="EC" id="4.1.1.97"/>
    </reaction>
</comment>
<gene>
    <name evidence="11" type="ORF">SASPL_137373</name>
</gene>
<proteinExistence type="predicted"/>
<dbReference type="GO" id="GO:0005777">
    <property type="term" value="C:peroxisome"/>
    <property type="evidence" value="ECO:0007669"/>
    <property type="project" value="TreeGrafter"/>
</dbReference>
<evidence type="ECO:0000259" key="10">
    <source>
        <dbReference type="Pfam" id="PF09349"/>
    </source>
</evidence>
<feature type="compositionally biased region" description="Low complexity" evidence="8">
    <location>
        <begin position="400"/>
        <end position="428"/>
    </location>
</feature>
<keyword evidence="4" id="KW-0659">Purine metabolism</keyword>
<dbReference type="AlphaFoldDB" id="A0A8X8WU87"/>
<feature type="region of interest" description="Disordered" evidence="8">
    <location>
        <begin position="372"/>
        <end position="466"/>
    </location>
</feature>
<evidence type="ECO:0000256" key="1">
    <source>
        <dbReference type="ARBA" id="ARBA00001163"/>
    </source>
</evidence>
<dbReference type="Gene3D" id="1.10.3330.10">
    <property type="entry name" value="Oxo-4-hydroxy-4-carboxy-5-ureidoimidazoline decarboxylase"/>
    <property type="match status" value="1"/>
</dbReference>
<keyword evidence="12" id="KW-1185">Reference proteome</keyword>
<dbReference type="PROSITE" id="PS00768">
    <property type="entry name" value="TRANSTHYRETIN_1"/>
    <property type="match status" value="1"/>
</dbReference>
<dbReference type="Pfam" id="PF09349">
    <property type="entry name" value="OHCU_decarbox"/>
    <property type="match status" value="1"/>
</dbReference>
<dbReference type="InterPro" id="IPR036817">
    <property type="entry name" value="Transthyretin/HIU_hydrolase_sf"/>
</dbReference>
<organism evidence="11">
    <name type="scientific">Salvia splendens</name>
    <name type="common">Scarlet sage</name>
    <dbReference type="NCBI Taxonomy" id="180675"/>
    <lineage>
        <taxon>Eukaryota</taxon>
        <taxon>Viridiplantae</taxon>
        <taxon>Streptophyta</taxon>
        <taxon>Embryophyta</taxon>
        <taxon>Tracheophyta</taxon>
        <taxon>Spermatophyta</taxon>
        <taxon>Magnoliopsida</taxon>
        <taxon>eudicotyledons</taxon>
        <taxon>Gunneridae</taxon>
        <taxon>Pentapetalae</taxon>
        <taxon>asterids</taxon>
        <taxon>lamiids</taxon>
        <taxon>Lamiales</taxon>
        <taxon>Lamiaceae</taxon>
        <taxon>Nepetoideae</taxon>
        <taxon>Mentheae</taxon>
        <taxon>Salviinae</taxon>
        <taxon>Salvia</taxon>
        <taxon>Salvia subgen. Calosphace</taxon>
        <taxon>core Calosphace</taxon>
    </lineage>
</organism>
<dbReference type="EMBL" id="PNBA02000014">
    <property type="protein sequence ID" value="KAG6400535.1"/>
    <property type="molecule type" value="Genomic_DNA"/>
</dbReference>
<evidence type="ECO:0000256" key="2">
    <source>
        <dbReference type="ARBA" id="ARBA00004754"/>
    </source>
</evidence>
<evidence type="ECO:0000256" key="4">
    <source>
        <dbReference type="ARBA" id="ARBA00022631"/>
    </source>
</evidence>
<dbReference type="FunFam" id="1.10.3330.10:FF:000002">
    <property type="entry name" value="Uric acid degradation bifunctional protein TTL"/>
    <property type="match status" value="1"/>
</dbReference>
<keyword evidence="6" id="KW-0456">Lyase</keyword>
<dbReference type="GO" id="GO:0019628">
    <property type="term" value="P:urate catabolic process"/>
    <property type="evidence" value="ECO:0007669"/>
    <property type="project" value="TreeGrafter"/>
</dbReference>
<comment type="caution">
    <text evidence="11">The sequence shown here is derived from an EMBL/GenBank/DDBJ whole genome shotgun (WGS) entry which is preliminary data.</text>
</comment>
<protein>
    <recommendedName>
        <fullName evidence="3">2-oxo-4-hydroxy-4-carboxy-5-ureidoimidazoline decarboxylase</fullName>
        <ecNumber evidence="3">4.1.1.97</ecNumber>
    </recommendedName>
</protein>
<evidence type="ECO:0000259" key="9">
    <source>
        <dbReference type="Pfam" id="PF00576"/>
    </source>
</evidence>
<dbReference type="InterPro" id="IPR018020">
    <property type="entry name" value="OHCU_decarboxylase"/>
</dbReference>
<feature type="domain" description="Transthyretin/hydroxyisourate hydrolase" evidence="9">
    <location>
        <begin position="215"/>
        <end position="318"/>
    </location>
</feature>
<dbReference type="GO" id="GO:0009793">
    <property type="term" value="P:embryo development ending in seed dormancy"/>
    <property type="evidence" value="ECO:0007669"/>
    <property type="project" value="InterPro"/>
</dbReference>
<keyword evidence="5" id="KW-0210">Decarboxylase</keyword>
<dbReference type="SUPFAM" id="SSF49472">
    <property type="entry name" value="Transthyretin (synonym: prealbumin)"/>
    <property type="match status" value="1"/>
</dbReference>
<accession>A0A8X8WU87</accession>
<sequence length="466" mass="50920">MDLPSEKEWLACCGSAKFAQQMASAAPFSNYQQAVDAARDIWFNKVDVNGWLQAFAAHPAIGESPSKTVKSQTSAQWSKGEQSTALATATDATLQELYDWNARYRQKFGFVFLIFASGRSTPEILAEIKKRYHNRPIIEFELSAKEQMKITELRISKLFPANATVASTTKTPHNADVATKAGEDRISVIGGHLSTAKETPAPEPPRALTRTRPPITTHILDVARGAPASGIDVRLEMWAGRQSRPLFGEADSGLWKLEGLSSTDRDGRSGQLMSMVDALSPGIYRISFDTGKYNPEGFFPYVGIVFEVKESQKWEHFHAIKEKINDLKEIRKAKAEAKEDERAEREMARSRIEVAHEVRMAREAEAAMDYHVQKAAEKAAEHEKKYPPPGHAGLEQADDSLSVGSQGGSNSSGPASAGFNSSSAAALSDNYSSSAAAEPGHNKATYTDAPSTLAEEDAVYPQNNPQ</sequence>
<evidence type="ECO:0000256" key="5">
    <source>
        <dbReference type="ARBA" id="ARBA00022793"/>
    </source>
</evidence>
<evidence type="ECO:0000256" key="3">
    <source>
        <dbReference type="ARBA" id="ARBA00012257"/>
    </source>
</evidence>
<feature type="compositionally biased region" description="Basic and acidic residues" evidence="8">
    <location>
        <begin position="372"/>
        <end position="386"/>
    </location>
</feature>
<keyword evidence="7" id="KW-0175">Coiled coil</keyword>
<reference evidence="11" key="2">
    <citation type="submission" date="2020-08" db="EMBL/GenBank/DDBJ databases">
        <title>Plant Genome Project.</title>
        <authorList>
            <person name="Zhang R.-G."/>
        </authorList>
    </citation>
    <scope>NUCLEOTIDE SEQUENCE</scope>
    <source>
        <strain evidence="11">Huo1</strain>
        <tissue evidence="11">Leaf</tissue>
    </source>
</reference>
<evidence type="ECO:0000256" key="6">
    <source>
        <dbReference type="ARBA" id="ARBA00023239"/>
    </source>
</evidence>
<dbReference type="GO" id="GO:0006144">
    <property type="term" value="P:purine nucleobase metabolic process"/>
    <property type="evidence" value="ECO:0007669"/>
    <property type="project" value="UniProtKB-KW"/>
</dbReference>
<dbReference type="SUPFAM" id="SSF158694">
    <property type="entry name" value="UraD-Like"/>
    <property type="match status" value="1"/>
</dbReference>
<evidence type="ECO:0000256" key="8">
    <source>
        <dbReference type="SAM" id="MobiDB-lite"/>
    </source>
</evidence>
<comment type="pathway">
    <text evidence="2">Purine metabolism; urate degradation; (S)-allantoin from urate: step 3/3.</text>
</comment>
<feature type="domain" description="Oxo-4-hydroxy-4-carboxy-5-ureidoimidazoline decarboxylase" evidence="10">
    <location>
        <begin position="11"/>
        <end position="155"/>
    </location>
</feature>
<dbReference type="PANTHER" id="PTHR43466:SF1">
    <property type="entry name" value="2-OXO-4-HYDROXY-4-CARBOXY-5-UREIDOIMIDAZOLINE DECARBOXYLASE-RELATED"/>
    <property type="match status" value="1"/>
</dbReference>